<dbReference type="EMBL" id="DYXM01000008">
    <property type="protein sequence ID" value="HJE89474.1"/>
    <property type="molecule type" value="Genomic_DNA"/>
</dbReference>
<dbReference type="AlphaFoldDB" id="A0A921F3S4"/>
<organism evidence="1 2">
    <name type="scientific">Dietzia timorensis</name>
    <dbReference type="NCBI Taxonomy" id="499555"/>
    <lineage>
        <taxon>Bacteria</taxon>
        <taxon>Bacillati</taxon>
        <taxon>Actinomycetota</taxon>
        <taxon>Actinomycetes</taxon>
        <taxon>Mycobacteriales</taxon>
        <taxon>Dietziaceae</taxon>
        <taxon>Dietzia</taxon>
    </lineage>
</organism>
<accession>A0A921F3S4</accession>
<feature type="non-terminal residue" evidence="1">
    <location>
        <position position="1"/>
    </location>
</feature>
<sequence length="132" mass="14087">DGETKLTDADRKTVNDSFEKMGLKPFPDEVETLKTENDQIVALDAEGNEVALDKSMDKPKPGAITAQAGVGHEIKRVVGACLGIDFFAATSAWAAIESQVTDWDKAAKFVLRRVGLIAALSCGGGVFAEYLL</sequence>
<reference evidence="1" key="1">
    <citation type="journal article" date="2021" name="PeerJ">
        <title>Extensive microbial diversity within the chicken gut microbiome revealed by metagenomics and culture.</title>
        <authorList>
            <person name="Gilroy R."/>
            <person name="Ravi A."/>
            <person name="Getino M."/>
            <person name="Pursley I."/>
            <person name="Horton D.L."/>
            <person name="Alikhan N.F."/>
            <person name="Baker D."/>
            <person name="Gharbi K."/>
            <person name="Hall N."/>
            <person name="Watson M."/>
            <person name="Adriaenssens E.M."/>
            <person name="Foster-Nyarko E."/>
            <person name="Jarju S."/>
            <person name="Secka A."/>
            <person name="Antonio M."/>
            <person name="Oren A."/>
            <person name="Chaudhuri R.R."/>
            <person name="La Ragione R."/>
            <person name="Hildebrand F."/>
            <person name="Pallen M.J."/>
        </authorList>
    </citation>
    <scope>NUCLEOTIDE SEQUENCE</scope>
    <source>
        <strain evidence="1">ChiGjej1B1-18357</strain>
    </source>
</reference>
<comment type="caution">
    <text evidence="1">The sequence shown here is derived from an EMBL/GenBank/DDBJ whole genome shotgun (WGS) entry which is preliminary data.</text>
</comment>
<reference evidence="1" key="2">
    <citation type="submission" date="2021-09" db="EMBL/GenBank/DDBJ databases">
        <authorList>
            <person name="Gilroy R."/>
        </authorList>
    </citation>
    <scope>NUCLEOTIDE SEQUENCE</scope>
    <source>
        <strain evidence="1">ChiGjej1B1-18357</strain>
    </source>
</reference>
<gene>
    <name evidence="1" type="ORF">K8V11_00500</name>
</gene>
<evidence type="ECO:0000313" key="2">
    <source>
        <dbReference type="Proteomes" id="UP000776650"/>
    </source>
</evidence>
<proteinExistence type="predicted"/>
<evidence type="ECO:0000313" key="1">
    <source>
        <dbReference type="EMBL" id="HJE89474.1"/>
    </source>
</evidence>
<dbReference type="Proteomes" id="UP000776650">
    <property type="component" value="Unassembled WGS sequence"/>
</dbReference>
<name>A0A921F3S4_9ACTN</name>
<protein>
    <submittedName>
        <fullName evidence="1">Uncharacterized protein</fullName>
    </submittedName>
</protein>